<keyword evidence="2" id="KW-1185">Reference proteome</keyword>
<reference evidence="1 2" key="1">
    <citation type="submission" date="2024-02" db="EMBL/GenBank/DDBJ databases">
        <authorList>
            <person name="Daric V."/>
            <person name="Darras S."/>
        </authorList>
    </citation>
    <scope>NUCLEOTIDE SEQUENCE [LARGE SCALE GENOMIC DNA]</scope>
</reference>
<proteinExistence type="predicted"/>
<organism evidence="1 2">
    <name type="scientific">Clavelina lepadiformis</name>
    <name type="common">Light-bulb sea squirt</name>
    <name type="synonym">Ascidia lepadiformis</name>
    <dbReference type="NCBI Taxonomy" id="159417"/>
    <lineage>
        <taxon>Eukaryota</taxon>
        <taxon>Metazoa</taxon>
        <taxon>Chordata</taxon>
        <taxon>Tunicata</taxon>
        <taxon>Ascidiacea</taxon>
        <taxon>Aplousobranchia</taxon>
        <taxon>Clavelinidae</taxon>
        <taxon>Clavelina</taxon>
    </lineage>
</organism>
<sequence length="76" mass="8659">MATFTEDEKSMLTDEVFSHFERHYLDVRVAPLMASDEILAKKPRTHILVCEYDTLRDDGYGKSGEDSGNTDMVESI</sequence>
<accession>A0ABP0GIG7</accession>
<evidence type="ECO:0000313" key="2">
    <source>
        <dbReference type="Proteomes" id="UP001642483"/>
    </source>
</evidence>
<evidence type="ECO:0000313" key="1">
    <source>
        <dbReference type="EMBL" id="CAK8691502.1"/>
    </source>
</evidence>
<dbReference type="EMBL" id="CAWYQH010000119">
    <property type="protein sequence ID" value="CAK8691502.1"/>
    <property type="molecule type" value="Genomic_DNA"/>
</dbReference>
<name>A0ABP0GIG7_CLALP</name>
<gene>
    <name evidence="1" type="ORF">CVLEPA_LOCUS24206</name>
</gene>
<protein>
    <submittedName>
        <fullName evidence="1">Uncharacterized protein</fullName>
    </submittedName>
</protein>
<dbReference type="InterPro" id="IPR029058">
    <property type="entry name" value="AB_hydrolase_fold"/>
</dbReference>
<dbReference type="Gene3D" id="3.40.50.1820">
    <property type="entry name" value="alpha/beta hydrolase"/>
    <property type="match status" value="1"/>
</dbReference>
<dbReference type="Proteomes" id="UP001642483">
    <property type="component" value="Unassembled WGS sequence"/>
</dbReference>
<comment type="caution">
    <text evidence="1">The sequence shown here is derived from an EMBL/GenBank/DDBJ whole genome shotgun (WGS) entry which is preliminary data.</text>
</comment>